<dbReference type="PANTHER" id="PTHR44858">
    <property type="entry name" value="TETRATRICOPEPTIDE REPEAT PROTEIN 6"/>
    <property type="match status" value="1"/>
</dbReference>
<accession>A0A4Q4KH65</accession>
<dbReference type="Proteomes" id="UP000293952">
    <property type="component" value="Unassembled WGS sequence"/>
</dbReference>
<reference evidence="4 5" key="1">
    <citation type="submission" date="2019-02" db="EMBL/GenBank/DDBJ databases">
        <title>Genome sequence of the sea-ice species Brumimicrobium glaciale.</title>
        <authorList>
            <person name="Bowman J.P."/>
        </authorList>
    </citation>
    <scope>NUCLEOTIDE SEQUENCE [LARGE SCALE GENOMIC DNA]</scope>
    <source>
        <strain evidence="4 5">IC156</strain>
    </source>
</reference>
<gene>
    <name evidence="4" type="ORF">ERX46_15125</name>
</gene>
<organism evidence="4 5">
    <name type="scientific">Brumimicrobium glaciale</name>
    <dbReference type="NCBI Taxonomy" id="200475"/>
    <lineage>
        <taxon>Bacteria</taxon>
        <taxon>Pseudomonadati</taxon>
        <taxon>Bacteroidota</taxon>
        <taxon>Flavobacteriia</taxon>
        <taxon>Flavobacteriales</taxon>
        <taxon>Crocinitomicaceae</taxon>
        <taxon>Brumimicrobium</taxon>
    </lineage>
</organism>
<keyword evidence="2 3" id="KW-0802">TPR repeat</keyword>
<keyword evidence="1" id="KW-0677">Repeat</keyword>
<dbReference type="InterPro" id="IPR011990">
    <property type="entry name" value="TPR-like_helical_dom_sf"/>
</dbReference>
<dbReference type="SUPFAM" id="SSF48452">
    <property type="entry name" value="TPR-like"/>
    <property type="match status" value="1"/>
</dbReference>
<dbReference type="RefSeq" id="WP_130094692.1">
    <property type="nucleotide sequence ID" value="NZ_SETE01000006.1"/>
</dbReference>
<dbReference type="GO" id="GO:0046813">
    <property type="term" value="P:receptor-mediated virion attachment to host cell"/>
    <property type="evidence" value="ECO:0007669"/>
    <property type="project" value="TreeGrafter"/>
</dbReference>
<evidence type="ECO:0000256" key="1">
    <source>
        <dbReference type="ARBA" id="ARBA00022737"/>
    </source>
</evidence>
<dbReference type="OrthoDB" id="965869at2"/>
<name>A0A4Q4KH65_9FLAO</name>
<keyword evidence="5" id="KW-1185">Reference proteome</keyword>
<proteinExistence type="predicted"/>
<evidence type="ECO:0000256" key="2">
    <source>
        <dbReference type="ARBA" id="ARBA00022803"/>
    </source>
</evidence>
<dbReference type="AlphaFoldDB" id="A0A4Q4KH65"/>
<dbReference type="Pfam" id="PF13181">
    <property type="entry name" value="TPR_8"/>
    <property type="match status" value="1"/>
</dbReference>
<dbReference type="Gene3D" id="1.25.40.10">
    <property type="entry name" value="Tetratricopeptide repeat domain"/>
    <property type="match status" value="1"/>
</dbReference>
<dbReference type="GO" id="GO:0009279">
    <property type="term" value="C:cell outer membrane"/>
    <property type="evidence" value="ECO:0007669"/>
    <property type="project" value="TreeGrafter"/>
</dbReference>
<feature type="repeat" description="TPR" evidence="3">
    <location>
        <begin position="116"/>
        <end position="149"/>
    </location>
</feature>
<evidence type="ECO:0000313" key="5">
    <source>
        <dbReference type="Proteomes" id="UP000293952"/>
    </source>
</evidence>
<dbReference type="Pfam" id="PF00515">
    <property type="entry name" value="TPR_1"/>
    <property type="match status" value="1"/>
</dbReference>
<evidence type="ECO:0000256" key="3">
    <source>
        <dbReference type="PROSITE-ProRule" id="PRU00339"/>
    </source>
</evidence>
<dbReference type="SMART" id="SM00028">
    <property type="entry name" value="TPR"/>
    <property type="match status" value="2"/>
</dbReference>
<sequence length="152" mass="17344">MYKTINTLFISLSLTLSAQKEVDSASKKFGIVWEIEYLDSASIEFQEALNESNKGIRAFRENDFDGALGHFNNGINLHAGIPKIYSNRGGVYFEKQDFYNALIDYTKALELDSLNPNFLYNRGLVYNATHQYSYAINDFEKSITINPNNPYT</sequence>
<dbReference type="PROSITE" id="PS50005">
    <property type="entry name" value="TPR"/>
    <property type="match status" value="2"/>
</dbReference>
<dbReference type="PANTHER" id="PTHR44858:SF1">
    <property type="entry name" value="UDP-N-ACETYLGLUCOSAMINE--PEPTIDE N-ACETYLGLUCOSAMINYLTRANSFERASE SPINDLY-RELATED"/>
    <property type="match status" value="1"/>
</dbReference>
<protein>
    <submittedName>
        <fullName evidence="4">Tetratricopeptide repeat protein</fullName>
    </submittedName>
</protein>
<dbReference type="InterPro" id="IPR050498">
    <property type="entry name" value="Ycf3"/>
</dbReference>
<dbReference type="InterPro" id="IPR019734">
    <property type="entry name" value="TPR_rpt"/>
</dbReference>
<comment type="caution">
    <text evidence="4">The sequence shown here is derived from an EMBL/GenBank/DDBJ whole genome shotgun (WGS) entry which is preliminary data.</text>
</comment>
<dbReference type="EMBL" id="SETE01000006">
    <property type="protein sequence ID" value="RYM32593.1"/>
    <property type="molecule type" value="Genomic_DNA"/>
</dbReference>
<feature type="repeat" description="TPR" evidence="3">
    <location>
        <begin position="82"/>
        <end position="115"/>
    </location>
</feature>
<evidence type="ECO:0000313" key="4">
    <source>
        <dbReference type="EMBL" id="RYM32593.1"/>
    </source>
</evidence>